<dbReference type="InterPro" id="IPR051393">
    <property type="entry name" value="ABC_transporter_permease"/>
</dbReference>
<dbReference type="Gene3D" id="1.10.3720.10">
    <property type="entry name" value="MetI-like"/>
    <property type="match status" value="1"/>
</dbReference>
<dbReference type="InterPro" id="IPR000515">
    <property type="entry name" value="MetI-like"/>
</dbReference>
<reference evidence="10" key="1">
    <citation type="submission" date="2016-10" db="EMBL/GenBank/DDBJ databases">
        <authorList>
            <person name="Varghese N."/>
            <person name="Submissions S."/>
        </authorList>
    </citation>
    <scope>NUCLEOTIDE SEQUENCE [LARGE SCALE GENOMIC DNA]</scope>
    <source>
        <strain evidence="10">NLAE-zl-G277</strain>
    </source>
</reference>
<evidence type="ECO:0000313" key="10">
    <source>
        <dbReference type="Proteomes" id="UP000198508"/>
    </source>
</evidence>
<feature type="transmembrane region" description="Helical" evidence="7">
    <location>
        <begin position="271"/>
        <end position="290"/>
    </location>
</feature>
<dbReference type="PROSITE" id="PS50928">
    <property type="entry name" value="ABC_TM1"/>
    <property type="match status" value="1"/>
</dbReference>
<evidence type="ECO:0000256" key="2">
    <source>
        <dbReference type="ARBA" id="ARBA00022448"/>
    </source>
</evidence>
<keyword evidence="2 7" id="KW-0813">Transport</keyword>
<dbReference type="GO" id="GO:0005886">
    <property type="term" value="C:plasma membrane"/>
    <property type="evidence" value="ECO:0007669"/>
    <property type="project" value="UniProtKB-SubCell"/>
</dbReference>
<evidence type="ECO:0000256" key="1">
    <source>
        <dbReference type="ARBA" id="ARBA00004651"/>
    </source>
</evidence>
<keyword evidence="4 7" id="KW-0812">Transmembrane</keyword>
<dbReference type="SUPFAM" id="SSF161098">
    <property type="entry name" value="MetI-like"/>
    <property type="match status" value="1"/>
</dbReference>
<feature type="transmembrane region" description="Helical" evidence="7">
    <location>
        <begin position="20"/>
        <end position="40"/>
    </location>
</feature>
<dbReference type="Proteomes" id="UP000198508">
    <property type="component" value="Unassembled WGS sequence"/>
</dbReference>
<evidence type="ECO:0000256" key="5">
    <source>
        <dbReference type="ARBA" id="ARBA00022989"/>
    </source>
</evidence>
<evidence type="ECO:0000256" key="4">
    <source>
        <dbReference type="ARBA" id="ARBA00022692"/>
    </source>
</evidence>
<feature type="transmembrane region" description="Helical" evidence="7">
    <location>
        <begin position="141"/>
        <end position="157"/>
    </location>
</feature>
<accession>A0A1I0GQV1</accession>
<evidence type="ECO:0000259" key="8">
    <source>
        <dbReference type="PROSITE" id="PS50928"/>
    </source>
</evidence>
<proteinExistence type="inferred from homology"/>
<evidence type="ECO:0000313" key="9">
    <source>
        <dbReference type="EMBL" id="SET72791.1"/>
    </source>
</evidence>
<dbReference type="GO" id="GO:0055085">
    <property type="term" value="P:transmembrane transport"/>
    <property type="evidence" value="ECO:0007669"/>
    <property type="project" value="InterPro"/>
</dbReference>
<comment type="similarity">
    <text evidence="7">Belongs to the binding-protein-dependent transport system permease family.</text>
</comment>
<organism evidence="9 10">
    <name type="scientific">Enterocloster lavalensis</name>
    <dbReference type="NCBI Taxonomy" id="460384"/>
    <lineage>
        <taxon>Bacteria</taxon>
        <taxon>Bacillati</taxon>
        <taxon>Bacillota</taxon>
        <taxon>Clostridia</taxon>
        <taxon>Lachnospirales</taxon>
        <taxon>Lachnospiraceae</taxon>
        <taxon>Enterocloster</taxon>
    </lineage>
</organism>
<dbReference type="PANTHER" id="PTHR30193:SF37">
    <property type="entry name" value="INNER MEMBRANE ABC TRANSPORTER PERMEASE PROTEIN YCJO"/>
    <property type="match status" value="1"/>
</dbReference>
<dbReference type="AlphaFoldDB" id="A0A1I0GQV1"/>
<dbReference type="PANTHER" id="PTHR30193">
    <property type="entry name" value="ABC TRANSPORTER PERMEASE PROTEIN"/>
    <property type="match status" value="1"/>
</dbReference>
<keyword evidence="10" id="KW-1185">Reference proteome</keyword>
<protein>
    <submittedName>
        <fullName evidence="9">Carbohydrate ABC transporter membrane protein 1, CUT1 family (TC 3.A.1.1.-)</fullName>
    </submittedName>
</protein>
<dbReference type="Pfam" id="PF00528">
    <property type="entry name" value="BPD_transp_1"/>
    <property type="match status" value="1"/>
</dbReference>
<keyword evidence="3" id="KW-1003">Cell membrane</keyword>
<feature type="transmembrane region" description="Helical" evidence="7">
    <location>
        <begin position="114"/>
        <end position="135"/>
    </location>
</feature>
<gene>
    <name evidence="9" type="ORF">SAMN05216313_112122</name>
</gene>
<evidence type="ECO:0000256" key="3">
    <source>
        <dbReference type="ARBA" id="ARBA00022475"/>
    </source>
</evidence>
<dbReference type="STRING" id="460384.SAMN05216313_112122"/>
<feature type="transmembrane region" description="Helical" evidence="7">
    <location>
        <begin position="73"/>
        <end position="102"/>
    </location>
</feature>
<dbReference type="InterPro" id="IPR035906">
    <property type="entry name" value="MetI-like_sf"/>
</dbReference>
<evidence type="ECO:0000256" key="6">
    <source>
        <dbReference type="ARBA" id="ARBA00023136"/>
    </source>
</evidence>
<feature type="domain" description="ABC transmembrane type-1" evidence="8">
    <location>
        <begin position="77"/>
        <end position="289"/>
    </location>
</feature>
<dbReference type="RefSeq" id="WP_092364406.1">
    <property type="nucleotide sequence ID" value="NZ_DAINWJ010000458.1"/>
</dbReference>
<dbReference type="EMBL" id="FOIM01000012">
    <property type="protein sequence ID" value="SET72791.1"/>
    <property type="molecule type" value="Genomic_DNA"/>
</dbReference>
<keyword evidence="6 7" id="KW-0472">Membrane</keyword>
<evidence type="ECO:0000256" key="7">
    <source>
        <dbReference type="RuleBase" id="RU363032"/>
    </source>
</evidence>
<comment type="subcellular location">
    <subcellularLocation>
        <location evidence="1 7">Cell membrane</location>
        <topology evidence="1 7">Multi-pass membrane protein</topology>
    </subcellularLocation>
</comment>
<keyword evidence="5 7" id="KW-1133">Transmembrane helix</keyword>
<dbReference type="CDD" id="cd06261">
    <property type="entry name" value="TM_PBP2"/>
    <property type="match status" value="1"/>
</dbReference>
<feature type="transmembrane region" description="Helical" evidence="7">
    <location>
        <begin position="164"/>
        <end position="186"/>
    </location>
</feature>
<sequence>MREKRRGALKRRREFCDFACGLPALIFFAIFTYYPILYLLKISFTNWNLMKPTYQYVGLANYKWLTGNGWNKFLASAGVTVLYTAGEVLITIIGGILLAVLFDCMNRMFKWMRAAIVIPKYVAVSSTAMIFLWLYNDRYGVFNYILSLFGGSGVNWLGQKSTALASLIAFGGWRTVGYAMLIYLSAMKGISEEYLEAAAIDGAGGLQKLRYIKIPLLAPTTLFLGVTTVVSSMKVFQAVDVLTGGGPYGSTDVLVYYIYELAFVNFRIDRAAAVGMMFFGALMLFTAVTMKWSNNKVNYDA</sequence>
<name>A0A1I0GQV1_9FIRM</name>